<dbReference type="InterPro" id="IPR000515">
    <property type="entry name" value="MetI-like"/>
</dbReference>
<sequence length="315" mass="33716">MPLLRATVRRVLMAVPLLFVISVLSFVLVSLTPGDTAQAILGTQATQEQYEALRSSLGLDLPLYEQYWRWLSHAVTGDLGSSLFSGETVTNAILTRLPVTLSLMFGALLVSLVAGVALGVFSAVRGGVLGRLVDGIALVGFALPGFWVGAMLIVVFAVALRWLPPTGYVDFAESPQDWLRSLVLPVFALALSGIAALAKQTRESMLDVLNSEYIRMARANGVKYRSIVFVNALKNASVRVVTILGLQAVALLGGTVVVENVFALPGLGSLAVNSTAQHDLPVIQGIVVYFTILVVVINLLVDLAYTWLNPKVRTS</sequence>
<dbReference type="Pfam" id="PF19300">
    <property type="entry name" value="BPD_transp_1_N"/>
    <property type="match status" value="1"/>
</dbReference>
<reference evidence="9 10" key="1">
    <citation type="submission" date="2020-04" db="EMBL/GenBank/DDBJ databases">
        <title>Novel species.</title>
        <authorList>
            <person name="Teo W.F.A."/>
            <person name="Lipun K."/>
            <person name="Srisuk N."/>
            <person name="Duangmal K."/>
        </authorList>
    </citation>
    <scope>NUCLEOTIDE SEQUENCE [LARGE SCALE GENOMIC DNA]</scope>
    <source>
        <strain evidence="9 10">K13G38</strain>
    </source>
</reference>
<feature type="transmembrane region" description="Helical" evidence="7">
    <location>
        <begin position="12"/>
        <end position="31"/>
    </location>
</feature>
<evidence type="ECO:0000256" key="4">
    <source>
        <dbReference type="ARBA" id="ARBA00022692"/>
    </source>
</evidence>
<evidence type="ECO:0000256" key="1">
    <source>
        <dbReference type="ARBA" id="ARBA00004651"/>
    </source>
</evidence>
<feature type="transmembrane region" description="Helical" evidence="7">
    <location>
        <begin position="282"/>
        <end position="308"/>
    </location>
</feature>
<keyword evidence="5 7" id="KW-1133">Transmembrane helix</keyword>
<evidence type="ECO:0000256" key="2">
    <source>
        <dbReference type="ARBA" id="ARBA00022448"/>
    </source>
</evidence>
<name>A0ABX1J5J5_9PSEU</name>
<keyword evidence="3" id="KW-1003">Cell membrane</keyword>
<keyword evidence="2 7" id="KW-0813">Transport</keyword>
<comment type="subcellular location">
    <subcellularLocation>
        <location evidence="1 7">Cell membrane</location>
        <topology evidence="1 7">Multi-pass membrane protein</topology>
    </subcellularLocation>
</comment>
<dbReference type="EMBL" id="JAAXLS010000012">
    <property type="protein sequence ID" value="NKQ55056.1"/>
    <property type="molecule type" value="Genomic_DNA"/>
</dbReference>
<evidence type="ECO:0000313" key="9">
    <source>
        <dbReference type="EMBL" id="NKQ55056.1"/>
    </source>
</evidence>
<dbReference type="PROSITE" id="PS50928">
    <property type="entry name" value="ABC_TM1"/>
    <property type="match status" value="1"/>
</dbReference>
<dbReference type="InterPro" id="IPR045621">
    <property type="entry name" value="BPD_transp_1_N"/>
</dbReference>
<organism evidence="9 10">
    <name type="scientific">Amycolatopsis acididurans</name>
    <dbReference type="NCBI Taxonomy" id="2724524"/>
    <lineage>
        <taxon>Bacteria</taxon>
        <taxon>Bacillati</taxon>
        <taxon>Actinomycetota</taxon>
        <taxon>Actinomycetes</taxon>
        <taxon>Pseudonocardiales</taxon>
        <taxon>Pseudonocardiaceae</taxon>
        <taxon>Amycolatopsis</taxon>
    </lineage>
</organism>
<dbReference type="Gene3D" id="1.10.3720.10">
    <property type="entry name" value="MetI-like"/>
    <property type="match status" value="1"/>
</dbReference>
<dbReference type="PANTHER" id="PTHR43163:SF6">
    <property type="entry name" value="DIPEPTIDE TRANSPORT SYSTEM PERMEASE PROTEIN DPPB-RELATED"/>
    <property type="match status" value="1"/>
</dbReference>
<evidence type="ECO:0000256" key="7">
    <source>
        <dbReference type="RuleBase" id="RU363032"/>
    </source>
</evidence>
<comment type="similarity">
    <text evidence="7">Belongs to the binding-protein-dependent transport system permease family.</text>
</comment>
<dbReference type="Pfam" id="PF00528">
    <property type="entry name" value="BPD_transp_1"/>
    <property type="match status" value="1"/>
</dbReference>
<dbReference type="PANTHER" id="PTHR43163">
    <property type="entry name" value="DIPEPTIDE TRANSPORT SYSTEM PERMEASE PROTEIN DPPB-RELATED"/>
    <property type="match status" value="1"/>
</dbReference>
<evidence type="ECO:0000256" key="3">
    <source>
        <dbReference type="ARBA" id="ARBA00022475"/>
    </source>
</evidence>
<evidence type="ECO:0000256" key="5">
    <source>
        <dbReference type="ARBA" id="ARBA00022989"/>
    </source>
</evidence>
<evidence type="ECO:0000256" key="6">
    <source>
        <dbReference type="ARBA" id="ARBA00023136"/>
    </source>
</evidence>
<dbReference type="SUPFAM" id="SSF161098">
    <property type="entry name" value="MetI-like"/>
    <property type="match status" value="1"/>
</dbReference>
<dbReference type="InterPro" id="IPR035906">
    <property type="entry name" value="MetI-like_sf"/>
</dbReference>
<feature type="transmembrane region" description="Helical" evidence="7">
    <location>
        <begin position="178"/>
        <end position="198"/>
    </location>
</feature>
<keyword evidence="4 7" id="KW-0812">Transmembrane</keyword>
<comment type="caution">
    <text evidence="9">The sequence shown here is derived from an EMBL/GenBank/DDBJ whole genome shotgun (WGS) entry which is preliminary data.</text>
</comment>
<evidence type="ECO:0000313" key="10">
    <source>
        <dbReference type="Proteomes" id="UP000715441"/>
    </source>
</evidence>
<feature type="transmembrane region" description="Helical" evidence="7">
    <location>
        <begin position="136"/>
        <end position="158"/>
    </location>
</feature>
<feature type="domain" description="ABC transmembrane type-1" evidence="8">
    <location>
        <begin position="97"/>
        <end position="305"/>
    </location>
</feature>
<evidence type="ECO:0000259" key="8">
    <source>
        <dbReference type="PROSITE" id="PS50928"/>
    </source>
</evidence>
<accession>A0ABX1J5J5</accession>
<protein>
    <submittedName>
        <fullName evidence="9">ABC transporter permease</fullName>
    </submittedName>
</protein>
<keyword evidence="10" id="KW-1185">Reference proteome</keyword>
<gene>
    <name evidence="9" type="ORF">HFP15_19420</name>
</gene>
<dbReference type="Proteomes" id="UP000715441">
    <property type="component" value="Unassembled WGS sequence"/>
</dbReference>
<feature type="transmembrane region" description="Helical" evidence="7">
    <location>
        <begin position="103"/>
        <end position="124"/>
    </location>
</feature>
<proteinExistence type="inferred from homology"/>
<dbReference type="CDD" id="cd06261">
    <property type="entry name" value="TM_PBP2"/>
    <property type="match status" value="1"/>
</dbReference>
<feature type="transmembrane region" description="Helical" evidence="7">
    <location>
        <begin position="240"/>
        <end position="262"/>
    </location>
</feature>
<keyword evidence="6 7" id="KW-0472">Membrane</keyword>